<dbReference type="Proteomes" id="UP000501690">
    <property type="component" value="Linkage Group LG3"/>
</dbReference>
<evidence type="ECO:0000313" key="11">
    <source>
        <dbReference type="EMBL" id="QCD88218.1"/>
    </source>
</evidence>
<evidence type="ECO:0000256" key="9">
    <source>
        <dbReference type="SAM" id="SignalP"/>
    </source>
</evidence>
<dbReference type="SUPFAM" id="SSF82153">
    <property type="entry name" value="FAS1 domain"/>
    <property type="match status" value="3"/>
</dbReference>
<keyword evidence="5 9" id="KW-0732">Signal</keyword>
<dbReference type="InterPro" id="IPR036378">
    <property type="entry name" value="FAS1_dom_sf"/>
</dbReference>
<feature type="signal peptide" evidence="9">
    <location>
        <begin position="1"/>
        <end position="26"/>
    </location>
</feature>
<accession>A0A4D6LI80</accession>
<sequence>MMKKQCVFSFALALLVSFLYFTNTLAQLSPAASPLKPPQPTPTPPAAAPKPLVPSLPESPSDSTPDTAAAVDIVGILRQAKSFNILIRLMKTTQLINQLNAQLLTTKSGRITILAPDDGSFSALKPGFLHSLSAGQKLERLQFHVISEYVSSSNFDTLTNPVRTLAGAKPGKVELNVISYGASVNISTGEVITTITGSVYTDKHLAIYKGGKVLLPMDFFAVAKAPAKGPSLAPEPSAKAPKADKDNSLSPGLSLIHISLCIRDRVPSLPESPSDSTPDTAAAVDIVGILRQAKSFNILIRLMKTTQLINQLNAQLLTTKSGRITILAPDDGSFSALKPGFLHSLSAGQKLERLQFHVISEYVSSSNFDTLTNPVRTLAGAKPGKVELNVISYGASVNISTGEVITTITGSVYTDKHLAIYKGGKVLLPMDFFAVAKAPAKGPSLAPEPSAKAPKADKDNSLSPGLSLIHISLCIRDRVPSLPESPSDSTPDTAAAVDIVGILRQAKSFNILIRLMKTTQLINQLNAQLLTTKSGRITILAPDDRSFSELKPGFLNSLSDGQKLELLQFHVISEYVSSSNFDTLTNPVRTLAGAKPGKVELNVISYGGSVNISTGEVNTTITGIVYTDKHLAIYKVGKVLLPMDFFAVAKAPAKGPSLAPEPSAKAPKADKDNSLSPDSSESSQINSSKDNSGTVKINVYGKWLSLLLGVVLMTVFSS</sequence>
<dbReference type="AlphaFoldDB" id="A0A4D6LI80"/>
<dbReference type="SMART" id="SM00554">
    <property type="entry name" value="FAS1"/>
    <property type="match status" value="3"/>
</dbReference>
<proteinExistence type="inferred from homology"/>
<keyword evidence="3" id="KW-1003">Cell membrane</keyword>
<evidence type="ECO:0000256" key="8">
    <source>
        <dbReference type="SAM" id="MobiDB-lite"/>
    </source>
</evidence>
<dbReference type="PROSITE" id="PS50213">
    <property type="entry name" value="FAS1"/>
    <property type="match status" value="3"/>
</dbReference>
<evidence type="ECO:0000256" key="4">
    <source>
        <dbReference type="ARBA" id="ARBA00022622"/>
    </source>
</evidence>
<protein>
    <recommendedName>
        <fullName evidence="10">FAS1 domain-containing protein</fullName>
    </recommendedName>
</protein>
<evidence type="ECO:0000256" key="3">
    <source>
        <dbReference type="ARBA" id="ARBA00022475"/>
    </source>
</evidence>
<evidence type="ECO:0000313" key="12">
    <source>
        <dbReference type="Proteomes" id="UP000501690"/>
    </source>
</evidence>
<dbReference type="EMBL" id="CP039347">
    <property type="protein sequence ID" value="QCD88218.1"/>
    <property type="molecule type" value="Genomic_DNA"/>
</dbReference>
<feature type="chain" id="PRO_5020030145" description="FAS1 domain-containing protein" evidence="9">
    <location>
        <begin position="27"/>
        <end position="718"/>
    </location>
</feature>
<evidence type="ECO:0000256" key="7">
    <source>
        <dbReference type="ARBA" id="ARBA00024686"/>
    </source>
</evidence>
<dbReference type="InterPro" id="IPR000782">
    <property type="entry name" value="FAS1_domain"/>
</dbReference>
<evidence type="ECO:0000259" key="10">
    <source>
        <dbReference type="PROSITE" id="PS50213"/>
    </source>
</evidence>
<keyword evidence="12" id="KW-1185">Reference proteome</keyword>
<dbReference type="Gene3D" id="2.30.180.10">
    <property type="entry name" value="FAS1 domain"/>
    <property type="match status" value="3"/>
</dbReference>
<feature type="region of interest" description="Disordered" evidence="8">
    <location>
        <begin position="654"/>
        <end position="690"/>
    </location>
</feature>
<feature type="compositionally biased region" description="Low complexity" evidence="8">
    <location>
        <begin position="674"/>
        <end position="683"/>
    </location>
</feature>
<dbReference type="GO" id="GO:0098552">
    <property type="term" value="C:side of membrane"/>
    <property type="evidence" value="ECO:0007669"/>
    <property type="project" value="UniProtKB-KW"/>
</dbReference>
<dbReference type="PANTHER" id="PTHR32077:SF39">
    <property type="entry name" value="FASCICLIN-LIKE ARABINOGALACTAN PROTEIN"/>
    <property type="match status" value="1"/>
</dbReference>
<keyword evidence="6" id="KW-0472">Membrane</keyword>
<keyword evidence="4" id="KW-0449">Lipoprotein</keyword>
<comment type="subcellular location">
    <subcellularLocation>
        <location evidence="1">Cell membrane</location>
        <topology evidence="1">Lipid-anchor</topology>
        <topology evidence="1">GPI-anchor</topology>
    </subcellularLocation>
</comment>
<keyword evidence="4" id="KW-0336">GPI-anchor</keyword>
<feature type="domain" description="FAS1" evidence="10">
    <location>
        <begin position="70"/>
        <end position="199"/>
    </location>
</feature>
<evidence type="ECO:0000256" key="5">
    <source>
        <dbReference type="ARBA" id="ARBA00022729"/>
    </source>
</evidence>
<feature type="domain" description="FAS1" evidence="10">
    <location>
        <begin position="496"/>
        <end position="640"/>
    </location>
</feature>
<evidence type="ECO:0000256" key="6">
    <source>
        <dbReference type="ARBA" id="ARBA00023136"/>
    </source>
</evidence>
<keyword evidence="4" id="KW-0325">Glycoprotein</keyword>
<dbReference type="GO" id="GO:0009834">
    <property type="term" value="P:plant-type secondary cell wall biogenesis"/>
    <property type="evidence" value="ECO:0007669"/>
    <property type="project" value="TreeGrafter"/>
</dbReference>
<comment type="function">
    <text evidence="7">May be a cell surface adhesion protein.</text>
</comment>
<feature type="compositionally biased region" description="Pro residues" evidence="8">
    <location>
        <begin position="35"/>
        <end position="54"/>
    </location>
</feature>
<dbReference type="PANTHER" id="PTHR32077">
    <property type="entry name" value="FASCICLIN-LIKE ARABINOGALACTAN PROTEIN"/>
    <property type="match status" value="1"/>
</dbReference>
<evidence type="ECO:0000256" key="1">
    <source>
        <dbReference type="ARBA" id="ARBA00004609"/>
    </source>
</evidence>
<gene>
    <name evidence="11" type="ORF">DEO72_LG3g2760</name>
</gene>
<organism evidence="11 12">
    <name type="scientific">Vigna unguiculata</name>
    <name type="common">Cowpea</name>
    <dbReference type="NCBI Taxonomy" id="3917"/>
    <lineage>
        <taxon>Eukaryota</taxon>
        <taxon>Viridiplantae</taxon>
        <taxon>Streptophyta</taxon>
        <taxon>Embryophyta</taxon>
        <taxon>Tracheophyta</taxon>
        <taxon>Spermatophyta</taxon>
        <taxon>Magnoliopsida</taxon>
        <taxon>eudicotyledons</taxon>
        <taxon>Gunneridae</taxon>
        <taxon>Pentapetalae</taxon>
        <taxon>rosids</taxon>
        <taxon>fabids</taxon>
        <taxon>Fabales</taxon>
        <taxon>Fabaceae</taxon>
        <taxon>Papilionoideae</taxon>
        <taxon>50 kb inversion clade</taxon>
        <taxon>NPAAA clade</taxon>
        <taxon>indigoferoid/millettioid clade</taxon>
        <taxon>Phaseoleae</taxon>
        <taxon>Vigna</taxon>
    </lineage>
</organism>
<dbReference type="GO" id="GO:0005886">
    <property type="term" value="C:plasma membrane"/>
    <property type="evidence" value="ECO:0007669"/>
    <property type="project" value="UniProtKB-SubCell"/>
</dbReference>
<feature type="region of interest" description="Disordered" evidence="8">
    <location>
        <begin position="31"/>
        <end position="66"/>
    </location>
</feature>
<reference evidence="11 12" key="1">
    <citation type="submission" date="2019-04" db="EMBL/GenBank/DDBJ databases">
        <title>An improved genome assembly and genetic linkage map for asparagus bean, Vigna unguiculata ssp. sesquipedialis.</title>
        <authorList>
            <person name="Xia Q."/>
            <person name="Zhang R."/>
            <person name="Dong Y."/>
        </authorList>
    </citation>
    <scope>NUCLEOTIDE SEQUENCE [LARGE SCALE GENOMIC DNA]</scope>
    <source>
        <tissue evidence="11">Leaf</tissue>
    </source>
</reference>
<dbReference type="InterPro" id="IPR045003">
    <property type="entry name" value="FLA_A"/>
</dbReference>
<dbReference type="Pfam" id="PF02469">
    <property type="entry name" value="Fasciclin"/>
    <property type="match status" value="3"/>
</dbReference>
<comment type="similarity">
    <text evidence="2">Belongs to the fasciclin-like AGP family.</text>
</comment>
<evidence type="ECO:0000256" key="2">
    <source>
        <dbReference type="ARBA" id="ARBA00007843"/>
    </source>
</evidence>
<name>A0A4D6LI80_VIGUN</name>
<feature type="domain" description="FAS1" evidence="10">
    <location>
        <begin position="283"/>
        <end position="412"/>
    </location>
</feature>
<dbReference type="FunFam" id="2.30.180.10:FF:000009">
    <property type="entry name" value="Fasciclin-like arabinogalactan protein 11"/>
    <property type="match status" value="3"/>
</dbReference>